<comment type="caution">
    <text evidence="3">The sequence shown here is derived from an EMBL/GenBank/DDBJ whole genome shotgun (WGS) entry which is preliminary data.</text>
</comment>
<dbReference type="InterPro" id="IPR010559">
    <property type="entry name" value="Sig_transdc_His_kin_internal"/>
</dbReference>
<organism evidence="3 4">
    <name type="scientific">Spirosoma telluris</name>
    <dbReference type="NCBI Taxonomy" id="2183553"/>
    <lineage>
        <taxon>Bacteria</taxon>
        <taxon>Pseudomonadati</taxon>
        <taxon>Bacteroidota</taxon>
        <taxon>Cytophagia</taxon>
        <taxon>Cytophagales</taxon>
        <taxon>Cytophagaceae</taxon>
        <taxon>Spirosoma</taxon>
    </lineage>
</organism>
<dbReference type="InterPro" id="IPR050640">
    <property type="entry name" value="Bact_2-comp_sensor_kinase"/>
</dbReference>
<reference evidence="3 4" key="1">
    <citation type="submission" date="2018-06" db="EMBL/GenBank/DDBJ databases">
        <title>Spirosoma sp. HMF3257 Genome sequencing and assembly.</title>
        <authorList>
            <person name="Kang H."/>
            <person name="Cha I."/>
            <person name="Kim H."/>
            <person name="Kang J."/>
            <person name="Joh K."/>
        </authorList>
    </citation>
    <scope>NUCLEOTIDE SEQUENCE [LARGE SCALE GENOMIC DNA]</scope>
    <source>
        <strain evidence="3 4">HMF3257</strain>
    </source>
</reference>
<feature type="transmembrane region" description="Helical" evidence="1">
    <location>
        <begin position="135"/>
        <end position="154"/>
    </location>
</feature>
<dbReference type="Pfam" id="PF06580">
    <property type="entry name" value="His_kinase"/>
    <property type="match status" value="1"/>
</dbReference>
<proteinExistence type="predicted"/>
<evidence type="ECO:0000313" key="4">
    <source>
        <dbReference type="Proteomes" id="UP000249016"/>
    </source>
</evidence>
<dbReference type="EMBL" id="QLII01000001">
    <property type="protein sequence ID" value="RAI75559.1"/>
    <property type="molecule type" value="Genomic_DNA"/>
</dbReference>
<dbReference type="PANTHER" id="PTHR34220:SF7">
    <property type="entry name" value="SENSOR HISTIDINE KINASE YPDA"/>
    <property type="match status" value="1"/>
</dbReference>
<dbReference type="GO" id="GO:0000155">
    <property type="term" value="F:phosphorelay sensor kinase activity"/>
    <property type="evidence" value="ECO:0007669"/>
    <property type="project" value="InterPro"/>
</dbReference>
<dbReference type="OrthoDB" id="9792992at2"/>
<name>A0A327NMF1_9BACT</name>
<keyword evidence="1" id="KW-0472">Membrane</keyword>
<accession>A0A327NMF1</accession>
<dbReference type="AlphaFoldDB" id="A0A327NMF1"/>
<keyword evidence="1" id="KW-0812">Transmembrane</keyword>
<feature type="transmembrane region" description="Helical" evidence="1">
    <location>
        <begin position="44"/>
        <end position="69"/>
    </location>
</feature>
<feature type="transmembrane region" description="Helical" evidence="1">
    <location>
        <begin position="81"/>
        <end position="105"/>
    </location>
</feature>
<keyword evidence="4" id="KW-1185">Reference proteome</keyword>
<gene>
    <name evidence="3" type="ORF">HMF3257_17820</name>
</gene>
<dbReference type="RefSeq" id="WP_111344110.1">
    <property type="nucleotide sequence ID" value="NZ_QLII01000001.1"/>
</dbReference>
<dbReference type="PANTHER" id="PTHR34220">
    <property type="entry name" value="SENSOR HISTIDINE KINASE YPDA"/>
    <property type="match status" value="1"/>
</dbReference>
<feature type="transmembrane region" description="Helical" evidence="1">
    <location>
        <begin position="15"/>
        <end position="38"/>
    </location>
</feature>
<dbReference type="Proteomes" id="UP000249016">
    <property type="component" value="Unassembled WGS sequence"/>
</dbReference>
<keyword evidence="1" id="KW-1133">Transmembrane helix</keyword>
<sequence>MKKATQSLFDQKYRVVLHVILWLSAVVIPLFVVPFYIHLDEHDFWLILPSKLICNALTAVFFYTNYYIFTPNWITTKQSSRFIVIIVAFLLVLIAIDTAYFQFFLKPVLHQHLLRGPRTGRLFDIGKYLTPLPKLAGIVFYFSLALVVSSALAISQYQKRQQENQQEIEVAKLTAELEVLKLQISPHFLFNTLNNIRSLVRKKSDNTEEAIIKLASMLRYMLYASKTDKVPLQKEIDHLNDFITLQKLRLSNPGSVLFRVVGNVEGVEIEPLLFIPFVENAFKYGIHAKKPSAIQFSLTTLLNEIHFDSQNHLFTDITDTDETSGIGLDNVRKRLQLHYPGQHELMISEIDGLFMVKMKIRLSLQG</sequence>
<dbReference type="GO" id="GO:0016020">
    <property type="term" value="C:membrane"/>
    <property type="evidence" value="ECO:0007669"/>
    <property type="project" value="InterPro"/>
</dbReference>
<evidence type="ECO:0000313" key="3">
    <source>
        <dbReference type="EMBL" id="RAI75559.1"/>
    </source>
</evidence>
<evidence type="ECO:0000259" key="2">
    <source>
        <dbReference type="Pfam" id="PF06580"/>
    </source>
</evidence>
<evidence type="ECO:0000256" key="1">
    <source>
        <dbReference type="SAM" id="Phobius"/>
    </source>
</evidence>
<feature type="domain" description="Signal transduction histidine kinase internal region" evidence="2">
    <location>
        <begin position="175"/>
        <end position="252"/>
    </location>
</feature>
<protein>
    <recommendedName>
        <fullName evidence="2">Signal transduction histidine kinase internal region domain-containing protein</fullName>
    </recommendedName>
</protein>